<accession>A0A165F0F2</accession>
<dbReference type="InterPro" id="IPR036047">
    <property type="entry name" value="F-box-like_dom_sf"/>
</dbReference>
<dbReference type="SUPFAM" id="SSF52047">
    <property type="entry name" value="RNI-like"/>
    <property type="match status" value="1"/>
</dbReference>
<dbReference type="GeneID" id="63831352"/>
<keyword evidence="3" id="KW-1185">Reference proteome</keyword>
<reference evidence="2 3" key="1">
    <citation type="journal article" date="2016" name="Mol. Biol. Evol.">
        <title>Comparative Genomics of Early-Diverging Mushroom-Forming Fungi Provides Insights into the Origins of Lignocellulose Decay Capabilities.</title>
        <authorList>
            <person name="Nagy L.G."/>
            <person name="Riley R."/>
            <person name="Tritt A."/>
            <person name="Adam C."/>
            <person name="Daum C."/>
            <person name="Floudas D."/>
            <person name="Sun H."/>
            <person name="Yadav J.S."/>
            <person name="Pangilinan J."/>
            <person name="Larsson K.H."/>
            <person name="Matsuura K."/>
            <person name="Barry K."/>
            <person name="Labutti K."/>
            <person name="Kuo R."/>
            <person name="Ohm R.A."/>
            <person name="Bhattacharya S.S."/>
            <person name="Shirouzu T."/>
            <person name="Yoshinaga Y."/>
            <person name="Martin F.M."/>
            <person name="Grigoriev I.V."/>
            <person name="Hibbett D.S."/>
        </authorList>
    </citation>
    <scope>NUCLEOTIDE SEQUENCE [LARGE SCALE GENOMIC DNA]</scope>
    <source>
        <strain evidence="2 3">93-53</strain>
    </source>
</reference>
<gene>
    <name evidence="2" type="ORF">LAESUDRAFT_811595</name>
</gene>
<evidence type="ECO:0000313" key="2">
    <source>
        <dbReference type="EMBL" id="KZT08100.1"/>
    </source>
</evidence>
<dbReference type="InParanoid" id="A0A165F0F2"/>
<dbReference type="AlphaFoldDB" id="A0A165F0F2"/>
<name>A0A165F0F2_9APHY</name>
<dbReference type="Gene3D" id="1.20.1280.50">
    <property type="match status" value="1"/>
</dbReference>
<evidence type="ECO:0000313" key="3">
    <source>
        <dbReference type="Proteomes" id="UP000076871"/>
    </source>
</evidence>
<proteinExistence type="predicted"/>
<dbReference type="Gene3D" id="3.80.10.10">
    <property type="entry name" value="Ribonuclease Inhibitor"/>
    <property type="match status" value="1"/>
</dbReference>
<dbReference type="RefSeq" id="XP_040765840.1">
    <property type="nucleotide sequence ID" value="XM_040914325.1"/>
</dbReference>
<dbReference type="InterPro" id="IPR032675">
    <property type="entry name" value="LRR_dom_sf"/>
</dbReference>
<dbReference type="STRING" id="1314785.A0A165F0F2"/>
<dbReference type="OrthoDB" id="2754196at2759"/>
<sequence>MMAEKRETKTPELHDHSSALPPEILARILKYLVLSSDSTKPYQWITTTHVCMRWRTVGLNDATLWSRLHVTACDDWVTELLKRSGRAALVVYVTLKPFHQDSKDNSTDEDRIRVFKSVAKERARIASLSIAGDQKIAMQLMKMLDGPMPRLAAVTVKGDWRSPADRQRSGFLPILRSCDLKGGLRRLELESYNFQWTDLIIQSLKHLKLACIPDVRRTSLQVILGTLEKLPQLETLELLGQFISHNAPVPTKTFTLSSLRALSIEIPVDLCLQLFECALFPNLSEISLIAECKSDPDTVSTRLSTILPASIMSSLYSLRIHEHESSGTRSQLRASFYRKNTAEITRSTARSIAIDFGRNCEAAVKRLVSFMNHFDASGLRKVEVDDVGICWATNWRSLLANMANVRDLRISEDIDAPSYLDALKPQARQHVLPLPRLRTLRLDKIRLSDWKSVRWDREDSSSDTDYKGHAGIDEFCVCMIERYECGAGIRKLYVTDCVNFDQEDVDLLSEVVPDVEWDGQVVFDSGCDQINWYDGHTSYEIVGGVFPR</sequence>
<protein>
    <recommendedName>
        <fullName evidence="1">F-box domain-containing protein</fullName>
    </recommendedName>
</protein>
<evidence type="ECO:0000259" key="1">
    <source>
        <dbReference type="Pfam" id="PF12937"/>
    </source>
</evidence>
<dbReference type="EMBL" id="KV427616">
    <property type="protein sequence ID" value="KZT08100.1"/>
    <property type="molecule type" value="Genomic_DNA"/>
</dbReference>
<dbReference type="Proteomes" id="UP000076871">
    <property type="component" value="Unassembled WGS sequence"/>
</dbReference>
<dbReference type="SUPFAM" id="SSF81383">
    <property type="entry name" value="F-box domain"/>
    <property type="match status" value="1"/>
</dbReference>
<dbReference type="Pfam" id="PF12937">
    <property type="entry name" value="F-box-like"/>
    <property type="match status" value="1"/>
</dbReference>
<dbReference type="InterPro" id="IPR001810">
    <property type="entry name" value="F-box_dom"/>
</dbReference>
<feature type="domain" description="F-box" evidence="1">
    <location>
        <begin position="19"/>
        <end position="69"/>
    </location>
</feature>
<organism evidence="2 3">
    <name type="scientific">Laetiporus sulphureus 93-53</name>
    <dbReference type="NCBI Taxonomy" id="1314785"/>
    <lineage>
        <taxon>Eukaryota</taxon>
        <taxon>Fungi</taxon>
        <taxon>Dikarya</taxon>
        <taxon>Basidiomycota</taxon>
        <taxon>Agaricomycotina</taxon>
        <taxon>Agaricomycetes</taxon>
        <taxon>Polyporales</taxon>
        <taxon>Laetiporus</taxon>
    </lineage>
</organism>